<comment type="caution">
    <text evidence="2">The sequence shown here is derived from an EMBL/GenBank/DDBJ whole genome shotgun (WGS) entry which is preliminary data.</text>
</comment>
<evidence type="ECO:0000256" key="1">
    <source>
        <dbReference type="SAM" id="MobiDB-lite"/>
    </source>
</evidence>
<dbReference type="EMBL" id="JABBWK010000090">
    <property type="protein sequence ID" value="KAG1893830.1"/>
    <property type="molecule type" value="Genomic_DNA"/>
</dbReference>
<feature type="compositionally biased region" description="Polar residues" evidence="1">
    <location>
        <begin position="81"/>
        <end position="96"/>
    </location>
</feature>
<dbReference type="RefSeq" id="XP_041219406.1">
    <property type="nucleotide sequence ID" value="XM_041368218.1"/>
</dbReference>
<name>A0AAD4DTU0_9AGAM</name>
<accession>A0AAD4DTU0</accession>
<reference evidence="2" key="1">
    <citation type="journal article" date="2020" name="New Phytol.">
        <title>Comparative genomics reveals dynamic genome evolution in host specialist ectomycorrhizal fungi.</title>
        <authorList>
            <person name="Lofgren L.A."/>
            <person name="Nguyen N.H."/>
            <person name="Vilgalys R."/>
            <person name="Ruytinx J."/>
            <person name="Liao H.L."/>
            <person name="Branco S."/>
            <person name="Kuo A."/>
            <person name="LaButti K."/>
            <person name="Lipzen A."/>
            <person name="Andreopoulos W."/>
            <person name="Pangilinan J."/>
            <person name="Riley R."/>
            <person name="Hundley H."/>
            <person name="Na H."/>
            <person name="Barry K."/>
            <person name="Grigoriev I.V."/>
            <person name="Stajich J.E."/>
            <person name="Kennedy P.G."/>
        </authorList>
    </citation>
    <scope>NUCLEOTIDE SEQUENCE</scope>
    <source>
        <strain evidence="2">FC203</strain>
    </source>
</reference>
<evidence type="ECO:0000313" key="3">
    <source>
        <dbReference type="Proteomes" id="UP001195769"/>
    </source>
</evidence>
<dbReference type="AlphaFoldDB" id="A0AAD4DTU0"/>
<feature type="compositionally biased region" description="Polar residues" evidence="1">
    <location>
        <begin position="1"/>
        <end position="12"/>
    </location>
</feature>
<evidence type="ECO:0000313" key="2">
    <source>
        <dbReference type="EMBL" id="KAG1893830.1"/>
    </source>
</evidence>
<organism evidence="2 3">
    <name type="scientific">Suillus fuscotomentosus</name>
    <dbReference type="NCBI Taxonomy" id="1912939"/>
    <lineage>
        <taxon>Eukaryota</taxon>
        <taxon>Fungi</taxon>
        <taxon>Dikarya</taxon>
        <taxon>Basidiomycota</taxon>
        <taxon>Agaricomycotina</taxon>
        <taxon>Agaricomycetes</taxon>
        <taxon>Agaricomycetidae</taxon>
        <taxon>Boletales</taxon>
        <taxon>Suillineae</taxon>
        <taxon>Suillaceae</taxon>
        <taxon>Suillus</taxon>
    </lineage>
</organism>
<gene>
    <name evidence="2" type="ORF">F5891DRAFT_1195968</name>
</gene>
<protein>
    <submittedName>
        <fullName evidence="2">Uncharacterized protein</fullName>
    </submittedName>
</protein>
<feature type="region of interest" description="Disordered" evidence="1">
    <location>
        <begin position="1"/>
        <end position="102"/>
    </location>
</feature>
<proteinExistence type="predicted"/>
<sequence>MNFNLAPSSSNELEAEAPCKLPSTPPRSCYLPTVGTPSQYSSSTPSSPSLVSATGSAANDTDDDIFPLTPNSKSSRRDLNSPFNGVELQTPSSPQSKHCDPPRWTTRFEDQHIFNRLVGRPFDVDDSSGTINENARDTYLKILGELGTNSFLCAVQYLEAVRERCRMNYHAACWEISEFERGKALARSMREDSKRDFSKAEQEVQHLMEMFHQRLSLSRRGASASSCPTEVRDSIRTSIRRTDAVLGILNDAKEMRSADSWHRASCCFFKRASSLASRKRQDHAKEALINFSKANTTDEPVVGRRISFAGHAAAVRDRPNLKPITPSRLLGPISVARNLCSASSPVLDSQHTLGSETPQIDQVDVEMTGSGSCTDHDLGERALPMGRILRYLDNIRSSPDDLNHSDRAGIPSSQTASLPARSRIRRVLLTLRDTLKSTFNSFGLCRLYPRRPSFEPDQLIQSSLLARTSPKTSAQEADSPAKVFAPPYPFPNMSVYRLMSWMHSGGNLLSEKTVSHLVKDVILADDFDRKDFENFSVRQNLRELDMDESGKRVTFPDDWVQTGVTISIPTRTSENDPLPYTIHGFHYRPLS</sequence>
<feature type="compositionally biased region" description="Low complexity" evidence="1">
    <location>
        <begin position="36"/>
        <end position="54"/>
    </location>
</feature>
<keyword evidence="3" id="KW-1185">Reference proteome</keyword>
<dbReference type="GeneID" id="64662516"/>
<dbReference type="Proteomes" id="UP001195769">
    <property type="component" value="Unassembled WGS sequence"/>
</dbReference>